<dbReference type="InterPro" id="IPR001242">
    <property type="entry name" value="Condensation_dom"/>
</dbReference>
<dbReference type="Gene3D" id="3.40.50.12780">
    <property type="entry name" value="N-terminal domain of ligase-like"/>
    <property type="match status" value="3"/>
</dbReference>
<dbReference type="Pfam" id="PF00501">
    <property type="entry name" value="AMP-binding"/>
    <property type="match status" value="4"/>
</dbReference>
<dbReference type="Pfam" id="PF00668">
    <property type="entry name" value="Condensation"/>
    <property type="match status" value="3"/>
</dbReference>
<dbReference type="InterPro" id="IPR006162">
    <property type="entry name" value="Ppantetheine_attach_site"/>
</dbReference>
<evidence type="ECO:0000256" key="4">
    <source>
        <dbReference type="ARBA" id="ARBA00022553"/>
    </source>
</evidence>
<dbReference type="InterPro" id="IPR025110">
    <property type="entry name" value="AMP-bd_C"/>
</dbReference>
<dbReference type="InterPro" id="IPR036661">
    <property type="entry name" value="Luciferase-like_sf"/>
</dbReference>
<dbReference type="PROSITE" id="PS00012">
    <property type="entry name" value="PHOSPHOPANTETHEINE"/>
    <property type="match status" value="2"/>
</dbReference>
<dbReference type="InterPro" id="IPR024011">
    <property type="entry name" value="Biosynth_lucif-like_mOase_dom"/>
</dbReference>
<dbReference type="SUPFAM" id="SSF51679">
    <property type="entry name" value="Bacterial luciferase-like"/>
    <property type="match status" value="1"/>
</dbReference>
<dbReference type="PANTHER" id="PTHR45527:SF1">
    <property type="entry name" value="FATTY ACID SYNTHASE"/>
    <property type="match status" value="1"/>
</dbReference>
<evidence type="ECO:0000259" key="5">
    <source>
        <dbReference type="PROSITE" id="PS50075"/>
    </source>
</evidence>
<dbReference type="SUPFAM" id="SSF52777">
    <property type="entry name" value="CoA-dependent acyltransferases"/>
    <property type="match status" value="6"/>
</dbReference>
<evidence type="ECO:0000256" key="3">
    <source>
        <dbReference type="ARBA" id="ARBA00022450"/>
    </source>
</evidence>
<dbReference type="InterPro" id="IPR010071">
    <property type="entry name" value="AA_adenyl_dom"/>
</dbReference>
<comment type="similarity">
    <text evidence="2">Belongs to the ATP-dependent AMP-binding enzyme family.</text>
</comment>
<dbReference type="PANTHER" id="PTHR45527">
    <property type="entry name" value="NONRIBOSOMAL PEPTIDE SYNTHETASE"/>
    <property type="match status" value="1"/>
</dbReference>
<protein>
    <submittedName>
        <fullName evidence="6">Amino acid adenylation domain-containing protein</fullName>
    </submittedName>
</protein>
<dbReference type="InterPro" id="IPR023213">
    <property type="entry name" value="CAT-like_dom_sf"/>
</dbReference>
<dbReference type="GO" id="GO:0016705">
    <property type="term" value="F:oxidoreductase activity, acting on paired donors, with incorporation or reduction of molecular oxygen"/>
    <property type="evidence" value="ECO:0007669"/>
    <property type="project" value="InterPro"/>
</dbReference>
<dbReference type="InterPro" id="IPR042099">
    <property type="entry name" value="ANL_N_sf"/>
</dbReference>
<dbReference type="Gene3D" id="2.30.38.10">
    <property type="entry name" value="Luciferase, Domain 3"/>
    <property type="match status" value="1"/>
</dbReference>
<feature type="domain" description="Carrier" evidence="5">
    <location>
        <begin position="3446"/>
        <end position="3521"/>
    </location>
</feature>
<dbReference type="InterPro" id="IPR009081">
    <property type="entry name" value="PP-bd_ACP"/>
</dbReference>
<dbReference type="KEGG" id="coy:HF329_09920"/>
<gene>
    <name evidence="6" type="ORF">HF329_09920</name>
</gene>
<dbReference type="InterPro" id="IPR036736">
    <property type="entry name" value="ACP-like_sf"/>
</dbReference>
<evidence type="ECO:0000313" key="6">
    <source>
        <dbReference type="EMBL" id="QJB31609.1"/>
    </source>
</evidence>
<dbReference type="CDD" id="cd05930">
    <property type="entry name" value="A_NRPS"/>
    <property type="match status" value="3"/>
</dbReference>
<dbReference type="Gene3D" id="3.20.20.30">
    <property type="entry name" value="Luciferase-like domain"/>
    <property type="match status" value="1"/>
</dbReference>
<evidence type="ECO:0000256" key="2">
    <source>
        <dbReference type="ARBA" id="ARBA00006432"/>
    </source>
</evidence>
<dbReference type="NCBIfam" id="TIGR01733">
    <property type="entry name" value="AA-adenyl-dom"/>
    <property type="match status" value="2"/>
</dbReference>
<keyword evidence="4" id="KW-0597">Phosphoprotein</keyword>
<dbReference type="GO" id="GO:0044550">
    <property type="term" value="P:secondary metabolite biosynthetic process"/>
    <property type="evidence" value="ECO:0007669"/>
    <property type="project" value="UniProtKB-ARBA"/>
</dbReference>
<dbReference type="Gene3D" id="1.10.1200.10">
    <property type="entry name" value="ACP-like"/>
    <property type="match status" value="3"/>
</dbReference>
<dbReference type="InterPro" id="IPR045851">
    <property type="entry name" value="AMP-bd_C_sf"/>
</dbReference>
<dbReference type="SMART" id="SM00823">
    <property type="entry name" value="PKS_PP"/>
    <property type="match status" value="3"/>
</dbReference>
<dbReference type="NCBIfam" id="NF003417">
    <property type="entry name" value="PRK04813.1"/>
    <property type="match status" value="4"/>
</dbReference>
<dbReference type="InterPro" id="IPR011251">
    <property type="entry name" value="Luciferase-like_dom"/>
</dbReference>
<dbReference type="PROSITE" id="PS50075">
    <property type="entry name" value="CARRIER"/>
    <property type="match status" value="3"/>
</dbReference>
<dbReference type="Pfam" id="PF00296">
    <property type="entry name" value="Bac_luciferase"/>
    <property type="match status" value="1"/>
</dbReference>
<dbReference type="GO" id="GO:0005737">
    <property type="term" value="C:cytoplasm"/>
    <property type="evidence" value="ECO:0007669"/>
    <property type="project" value="TreeGrafter"/>
</dbReference>
<organism evidence="6 7">
    <name type="scientific">Chitinophaga oryzae</name>
    <dbReference type="NCBI Taxonomy" id="2725414"/>
    <lineage>
        <taxon>Bacteria</taxon>
        <taxon>Pseudomonadati</taxon>
        <taxon>Bacteroidota</taxon>
        <taxon>Chitinophagia</taxon>
        <taxon>Chitinophagales</taxon>
        <taxon>Chitinophagaceae</taxon>
        <taxon>Chitinophaga</taxon>
    </lineage>
</organism>
<dbReference type="Gene3D" id="3.40.50.980">
    <property type="match status" value="2"/>
</dbReference>
<evidence type="ECO:0000256" key="1">
    <source>
        <dbReference type="ARBA" id="ARBA00001957"/>
    </source>
</evidence>
<dbReference type="CDD" id="cd19543">
    <property type="entry name" value="DCL_NRPS"/>
    <property type="match status" value="1"/>
</dbReference>
<dbReference type="SUPFAM" id="SSF47336">
    <property type="entry name" value="ACP-like"/>
    <property type="match status" value="3"/>
</dbReference>
<comment type="cofactor">
    <cofactor evidence="1">
        <name>pantetheine 4'-phosphate</name>
        <dbReference type="ChEBI" id="CHEBI:47942"/>
    </cofactor>
</comment>
<dbReference type="Gene3D" id="3.30.300.30">
    <property type="match status" value="3"/>
</dbReference>
<feature type="domain" description="Carrier" evidence="5">
    <location>
        <begin position="977"/>
        <end position="1052"/>
    </location>
</feature>
<dbReference type="EMBL" id="CP051205">
    <property type="protein sequence ID" value="QJB31609.1"/>
    <property type="molecule type" value="Genomic_DNA"/>
</dbReference>
<accession>A0AAE6ZHK9</accession>
<sequence>MLVKENIKYISRLSPLQEGIFYHHLLDPSSRAYFTQTSFHIKGKLDVALLGRSFQEIIDRYDVLRALFVQPDMTAPRQIVLKQQEAKVCYEDLRTTTGPDNQDAVIRSLLEKDKEQLFDLGKGNLLRVSLARLAEEEYYLIWSHHHILMDGWCLSVIIEEFLAIYHGLLAGKPARLPEVAPYQRYIKYLERIDRQAALQYWSGYLSGYSVQTPVPGAMQDKQGSYQLAELSCNLDKAVSDGLMALGRKYKVTLNTVIQSLWGVLLAKYNNTHDVVFGAVVSGRPPEIAGIEQMIGLFINTIPVRIQTDRDTTFAELLKAVQQRAIESMPHHYVQLADVQQQSELGVRLMDHIMIFENYPVAEKIQQQSAAAGMALSVISTGGTEQSSYDFNVTVYPGDTITIKFSYNANAYTNKMAEELRAHMEQLASALVQDAALPLRNISWIGAAAQQQLEAFSGIHQLPSLPAAVIAPDLFEAQARATPEAVALVHGSRKVSYRELNEAANRIAHYLREKQQVKPGQLVGLMAERSPELVSGLLGIWKAGAGYVPLDAGYPEERIVHMLTDAGIRLVLTGKDVQLPGATGAVAVPLPAAQTEAGDVTDPVRTTRLPDIAYMIYTSGSTGAPKGVQVTHGNAAHFFAAVQQFGSGPGTVFPFVASPSFDISLFQLLTPLLSGGASLIADRQVIDDLPAFTALLQQATMIDTVPGVYNLVADHILDNGLTGTFDHVEKIFIGGDTIPDTLLQKLSSIFRKAEIVVTYGPTEGTIFCTAVSYNIGAGVLPASGACIGRPLPGSTIYILDKDHQLLPAGVMGEICIGGAGVSAGYFGQPELTSEKFVPDPFVPGGRIYCSGDLGRWNESGEVVFMGRRDTQVKIRGFRIETGEIERALLSHEDIREAVVMAREDGTGSRYLAAYLVTDKPCPPSAVRSYLSGLLPDYMLPGYYISLPQLPLTGNGKIDRQALPVPGAGDASRSAAYAPAGTETEERLVKIWEEVLGQTRIGIYDNFFEAGGHSLKAIQLVSRIKQVFEAKILLADIFTYPDVASQAAYLEQASGQAFAAIPRVADQESYPLSHAQRRLWILSQFSDGSAAYNVTGFLLFDGVLVPSLLEKVLRYVAGRHESLRTVFREDASGEVRQYVLPVDKLTWAPLFVDISDQPDTAAVLREIFSAEQHTRFNLGQGPLIRTKVVKLSEQQFALFYTMHHIISDGWSMEVLSRDVITAYNHFREGSEPVLAPLPLQYRDYAAWQSSGKDTAAFRAHERYWLEQLSGELPVLDLPADKRRPAIKTHPGSSVTVSLPPSVMGALTALCHKEGATLFMGLLAALKALFYRYTGQEDVIVGSPVAGREHQDLEDQIGLYVNSLALRTRFSGKDTFASLLAKEKQVLLDAYAHQSYPFDMLIEKLPLPRDRSRLPLFDIMVGMQNQVSTNVYDKTVGLDGLSRREADEMKQERSQFDLLFSFVEAPGGWDLSLTYNTDIYSERNVNALCAHYLQLLHEVTLRPQEAIDSITYLSAAEQQLLLNTFNDTAFSFGEKQTLHQRFEQQAAQTPDRPALIQGGRQLTYRELNERSNQLAHYLRNTYAILPGDLVAIIADRSELVIIGILAVLKAGAAYVPVDPSYPQERIRFMLEDAAPKLVLTFSDRLFEMIDYYTGALFALDVQLESLNESVDNPEGLADPSSLAYVIYTSGSTGHPKGVMVAHSGVVNMSLDQVRQFEIRPDDKVLQFASLSFDASVSECFMAFFSGASLVMISETVLRERELFIQYLQQHQITVITLPPAYLQLFNEEELSGLRVLITAGQEADKATALRFSKKLNYYNAYGPTENSVCATIYKVDPAMPLPAGVPIGKPIANNRIFILDDRGQLLPAGIPGEICIGGEGLALGYLHNSGLTASRFIENPYRKNERLYRTGDIGRWDAEGNLLFLGRNDQQVKIRGYRIELEEIEQTLLQYPGITHAVVQMRKEPTGEGSYLAAFIVAPAMADREALTSFMAARLPEYMVPAVFMQLAALPLTHNGKVDRKALPDPLAADKPGEQFVAPAGTLEIQLASLWQEVLGREQIGRNDHFFLLGGHSLKAMQLLSRIRSLFQLEVELNDLFTYPVLHEQAAFLGVAAPRSIIEIPKAPLQESYPLSHAQQRFWILSQFEEASAAYNVPGVCVLEGPLSKTLLEEAIEVLWRRHESLRTVFREDAAGNIRQYILDAGEQPADMVYEDISYEKDIMERLQQMFVEAQQAPFDLRQGPLLRIKVVKLHDAAHALLYTMHHIISDGWSLQVLIKEMTTVYNALKEGTSPVLPALPIQYKDFAVWQASGNNDSHLEKHRAYWLEQLSGPIPVLDLPAEKRRPSVKTHHGATIGSMLPATTVHALLQLCREEEASLFMGLLAGLKALFHHYTGQEDIIIGSPIAGRDLKELENQIGLYLNTLPLRTRFAATDTFRALLKQEREVLLAAYQHQVYPFDLLVNQLQLERNTSRSPLFDVLVIMQNQSSVAGNGNTGGMSGLQWRQPEGMQRVTSQFDLEFSFMETGDSVEVLLNYNTDIYSASFARNLLTHLELLLVFAAGHPEHALGMLDYLTSAEKMQQLSAFNNTTNDFPKTESIVSLFRRQASLRPEETAVVFEAGALTYRELDEQSDRVARLLTEQLHVQPGALVALMTERSVHLMAGMLGILKAGAAYVPLDPAYPAERISYVLEDCGARVLVAGEGTALPAGYDGAILQLETAVKEDNGAGYTPYAVLPEDLCYVIYTSGSTGRPKGVMVNHRNVVNFFSAMDREVPLQADDCLLAMTSTSFDISVLELLWTLCRGVQVVIHPSDRIPGNLDRYTEEAPATVDFSLFFFSSYDHGSANKYDLLQSSVRYADEHGFRAVWTPERHFHEFGGLYPNPSVIGAALAVSTRRLEIRSGSVVAPLHDTVRIAEEWAVVDNLSGGRVGLSFAPGWNANDFVLSSTSYASRHQRMYEQIAEVRRLWEGGSITRTNGFGQEVSLQVYPRPVQATLPVWVTAAGSEESFRSAGAIGAHVLTHLLGQDLEELAGKIRIYRESRRQHGHEGPGTVTVMLHAYLGTDEEVVLAAAEAPFISYLKSSIGLSRIMLEESGLKEEDINEELKEKILRNSYRRYAGGSALIGTRAGCRQLVSRLRHIGVNEVACLVDFGIAEDKVLQGLEELDLLRQEFKATGLAAHRPITMMQSTPSLLRLLEEEGSSAKVLGSLRALLLGGEPLPAPLLAQLRSHYNMSVYNMYGPTETTIWSCVCPPAALDGQVSIGRPVLNTRVYVLNSHMQLLPVGVAGELYIGGEGVTPGYLHREALTAERFVADPFVAGGRLYRTGDLARWLPDGRLECLGRLDDQVKVRGHRIEPGEIEAVLTGIPGIREAVVLVENSPKGDAGLVACLVADNAPDTGQLRALLGKQLPPYMIPWRFVTLPELPLTPNGKTDRKRVKERLLTQTPVENEYAGPTTPTEEKLQAIWETVLEISPVSVTDNFFTLGGQSLSGMKLLNMIRSRFAIKIGIADIFNAQTIKELALLIDDIEKVNAIQTADVQHIEKEEIIL</sequence>
<dbReference type="CDD" id="cd19531">
    <property type="entry name" value="LCL_NRPS-like"/>
    <property type="match status" value="2"/>
</dbReference>
<dbReference type="Proteomes" id="UP000502421">
    <property type="component" value="Chromosome"/>
</dbReference>
<dbReference type="FunFam" id="1.10.1200.10:FF:000005">
    <property type="entry name" value="Nonribosomal peptide synthetase 1"/>
    <property type="match status" value="3"/>
</dbReference>
<dbReference type="Pfam" id="PF13193">
    <property type="entry name" value="AMP-binding_C"/>
    <property type="match status" value="3"/>
</dbReference>
<evidence type="ECO:0000313" key="7">
    <source>
        <dbReference type="Proteomes" id="UP000502421"/>
    </source>
</evidence>
<dbReference type="FunFam" id="2.30.38.10:FF:000001">
    <property type="entry name" value="Non-ribosomal peptide synthetase PvdI"/>
    <property type="match status" value="1"/>
</dbReference>
<dbReference type="Gene3D" id="3.30.559.30">
    <property type="entry name" value="Nonribosomal peptide synthetase, condensation domain"/>
    <property type="match status" value="3"/>
</dbReference>
<keyword evidence="3" id="KW-0596">Phosphopantetheine</keyword>
<dbReference type="FunFam" id="3.40.50.12780:FF:000012">
    <property type="entry name" value="Non-ribosomal peptide synthetase"/>
    <property type="match status" value="1"/>
</dbReference>
<proteinExistence type="inferred from homology"/>
<dbReference type="PROSITE" id="PS00455">
    <property type="entry name" value="AMP_BINDING"/>
    <property type="match status" value="3"/>
</dbReference>
<dbReference type="Pfam" id="PF00550">
    <property type="entry name" value="PP-binding"/>
    <property type="match status" value="3"/>
</dbReference>
<reference evidence="7" key="1">
    <citation type="submission" date="2020-04" db="EMBL/GenBank/DDBJ databases">
        <authorList>
            <person name="Kittiwongwattana C."/>
        </authorList>
    </citation>
    <scope>NUCLEOTIDE SEQUENCE [LARGE SCALE GENOMIC DNA]</scope>
    <source>
        <strain evidence="7">1310</strain>
    </source>
</reference>
<dbReference type="InterPro" id="IPR020845">
    <property type="entry name" value="AMP-binding_CS"/>
</dbReference>
<name>A0AAE6ZHK9_9BACT</name>
<dbReference type="NCBIfam" id="TIGR04020">
    <property type="entry name" value="seco_metab_LLM"/>
    <property type="match status" value="1"/>
</dbReference>
<dbReference type="Gene3D" id="3.30.559.10">
    <property type="entry name" value="Chloramphenicol acetyltransferase-like domain"/>
    <property type="match status" value="3"/>
</dbReference>
<dbReference type="SUPFAM" id="SSF56801">
    <property type="entry name" value="Acetyl-CoA synthetase-like"/>
    <property type="match status" value="4"/>
</dbReference>
<dbReference type="FunFam" id="3.30.300.30:FF:000010">
    <property type="entry name" value="Enterobactin synthetase component F"/>
    <property type="match status" value="2"/>
</dbReference>
<dbReference type="InterPro" id="IPR020806">
    <property type="entry name" value="PKS_PP-bd"/>
</dbReference>
<dbReference type="CDD" id="cd00347">
    <property type="entry name" value="Flavin_utilizing_monoxygenases"/>
    <property type="match status" value="1"/>
</dbReference>
<dbReference type="GO" id="GO:0031177">
    <property type="term" value="F:phosphopantetheine binding"/>
    <property type="evidence" value="ECO:0007669"/>
    <property type="project" value="InterPro"/>
</dbReference>
<dbReference type="FunFam" id="3.40.50.980:FF:000001">
    <property type="entry name" value="Non-ribosomal peptide synthetase"/>
    <property type="match status" value="3"/>
</dbReference>
<dbReference type="InterPro" id="IPR000873">
    <property type="entry name" value="AMP-dep_synth/lig_dom"/>
</dbReference>
<dbReference type="GO" id="GO:0043041">
    <property type="term" value="P:amino acid activation for nonribosomal peptide biosynthetic process"/>
    <property type="evidence" value="ECO:0007669"/>
    <property type="project" value="TreeGrafter"/>
</dbReference>
<feature type="domain" description="Carrier" evidence="5">
    <location>
        <begin position="2035"/>
        <end position="2110"/>
    </location>
</feature>